<reference evidence="1 2" key="1">
    <citation type="submission" date="2019-07" db="EMBL/GenBank/DDBJ databases">
        <title>Genomic Encyclopedia of Type Strains, Phase I: the one thousand microbial genomes (KMG-I) project.</title>
        <authorList>
            <person name="Kyrpides N."/>
        </authorList>
    </citation>
    <scope>NUCLEOTIDE SEQUENCE [LARGE SCALE GENOMIC DNA]</scope>
    <source>
        <strain evidence="1 2">DSM 16647</strain>
    </source>
</reference>
<proteinExistence type="predicted"/>
<comment type="caution">
    <text evidence="1">The sequence shown here is derived from an EMBL/GenBank/DDBJ whole genome shotgun (WGS) entry which is preliminary data.</text>
</comment>
<evidence type="ECO:0000313" key="2">
    <source>
        <dbReference type="Proteomes" id="UP000322294"/>
    </source>
</evidence>
<sequence>MEGTRTARDGAEAVYAHRGESGPLAGAQGRDIIIAEAVRGINTRPEAGVVVIFYTTFAFIKGTSARA</sequence>
<dbReference type="Proteomes" id="UP000322294">
    <property type="component" value="Unassembled WGS sequence"/>
</dbReference>
<dbReference type="EMBL" id="VNHO01000007">
    <property type="protein sequence ID" value="TYP56824.1"/>
    <property type="molecule type" value="Genomic_DNA"/>
</dbReference>
<dbReference type="OrthoDB" id="9993821at2"/>
<organism evidence="1 2">
    <name type="scientific">Thermosediminibacter litoriperuensis</name>
    <dbReference type="NCBI Taxonomy" id="291989"/>
    <lineage>
        <taxon>Bacteria</taxon>
        <taxon>Bacillati</taxon>
        <taxon>Bacillota</taxon>
        <taxon>Clostridia</taxon>
        <taxon>Thermosediminibacterales</taxon>
        <taxon>Thermosediminibacteraceae</taxon>
        <taxon>Thermosediminibacter</taxon>
    </lineage>
</organism>
<evidence type="ECO:0000313" key="1">
    <source>
        <dbReference type="EMBL" id="TYP56824.1"/>
    </source>
</evidence>
<dbReference type="AlphaFoldDB" id="A0A5S5AVB0"/>
<dbReference type="RefSeq" id="WP_148866677.1">
    <property type="nucleotide sequence ID" value="NZ_VNHO01000007.1"/>
</dbReference>
<accession>A0A5S5AVB0</accession>
<gene>
    <name evidence="1" type="ORF">LZ11_00887</name>
</gene>
<protein>
    <submittedName>
        <fullName evidence="1">Uncharacterized protein</fullName>
    </submittedName>
</protein>
<name>A0A5S5AVB0_9FIRM</name>
<keyword evidence="2" id="KW-1185">Reference proteome</keyword>